<reference evidence="2" key="1">
    <citation type="submission" date="2016-11" db="EMBL/GenBank/DDBJ databases">
        <authorList>
            <person name="Varghese N."/>
            <person name="Submissions S."/>
        </authorList>
    </citation>
    <scope>NUCLEOTIDE SEQUENCE [LARGE SCALE GENOMIC DNA]</scope>
    <source>
        <strain evidence="2">DSM 10124</strain>
    </source>
</reference>
<accession>A0A1M4UP52</accession>
<dbReference type="InterPro" id="IPR047175">
    <property type="entry name" value="CotS-like"/>
</dbReference>
<protein>
    <submittedName>
        <fullName evidence="1">Spore coat protein, CotS family</fullName>
    </submittedName>
</protein>
<dbReference type="RefSeq" id="WP_027309448.1">
    <property type="nucleotide sequence ID" value="NZ_FQVG01000008.1"/>
</dbReference>
<dbReference type="PANTHER" id="PTHR39179">
    <property type="entry name" value="SPORE COAT PROTEIN I"/>
    <property type="match status" value="1"/>
</dbReference>
<proteinExistence type="predicted"/>
<keyword evidence="1" id="KW-0167">Capsid protein</keyword>
<keyword evidence="2" id="KW-1185">Reference proteome</keyword>
<evidence type="ECO:0000313" key="2">
    <source>
        <dbReference type="Proteomes" id="UP000184423"/>
    </source>
</evidence>
<evidence type="ECO:0000313" key="1">
    <source>
        <dbReference type="EMBL" id="SHE58435.1"/>
    </source>
</evidence>
<dbReference type="PANTHER" id="PTHR39179:SF1">
    <property type="entry name" value="SPORE COAT PROTEIN I"/>
    <property type="match status" value="1"/>
</dbReference>
<dbReference type="AlphaFoldDB" id="A0A1M4UP52"/>
<dbReference type="Proteomes" id="UP000184423">
    <property type="component" value="Unassembled WGS sequence"/>
</dbReference>
<keyword evidence="1" id="KW-0946">Virion</keyword>
<dbReference type="EMBL" id="FQVG01000008">
    <property type="protein sequence ID" value="SHE58435.1"/>
    <property type="molecule type" value="Genomic_DNA"/>
</dbReference>
<dbReference type="GO" id="GO:0042601">
    <property type="term" value="C:endospore-forming forespore"/>
    <property type="evidence" value="ECO:0007669"/>
    <property type="project" value="TreeGrafter"/>
</dbReference>
<name>A0A1M4UP52_9CLOT</name>
<gene>
    <name evidence="1" type="ORF">SAMN02746091_00710</name>
</gene>
<dbReference type="Gene3D" id="3.90.1200.10">
    <property type="match status" value="1"/>
</dbReference>
<dbReference type="Gene3D" id="3.30.200.20">
    <property type="entry name" value="Phosphorylase Kinase, domain 1"/>
    <property type="match status" value="1"/>
</dbReference>
<sequence length="300" mass="34888">MDFKGGKDKIKKIEKVDDGFIVDIGSRRLHLKKVGIKESEILFINEVIEHSVKNGFNNIVVFESLSDGKPYIKYENELYILTNIYSFVDLKKDINAYCLASLLADFHKTTGGFTARDEIKPSVTWGKRTGKYRNLYTMLDKFIDEISEKSRRNEFEEKVVSILGELKTRCKGAMKAFRSIEYFNLLELSMKKKEIVLYDIGKQTLAELNGKYYIYDVFDLSYGLIEEDLAMLIKKTNRENKDKIIDIYSKNSPRQINLNILEAYLNFPENTLKVICEYMRQKDANLVAKLQRASIKDDVR</sequence>
<organism evidence="1 2">
    <name type="scientific">Caloramator proteoclasticus DSM 10124</name>
    <dbReference type="NCBI Taxonomy" id="1121262"/>
    <lineage>
        <taxon>Bacteria</taxon>
        <taxon>Bacillati</taxon>
        <taxon>Bacillota</taxon>
        <taxon>Clostridia</taxon>
        <taxon>Eubacteriales</taxon>
        <taxon>Clostridiaceae</taxon>
        <taxon>Caloramator</taxon>
    </lineage>
</organism>